<evidence type="ECO:0000256" key="2">
    <source>
        <dbReference type="ARBA" id="ARBA00005038"/>
    </source>
</evidence>
<gene>
    <name evidence="11" type="ORF">PYW07_007333</name>
</gene>
<dbReference type="GO" id="GO:0004123">
    <property type="term" value="F:cystathionine gamma-lyase activity"/>
    <property type="evidence" value="ECO:0007669"/>
    <property type="project" value="TreeGrafter"/>
</dbReference>
<evidence type="ECO:0000313" key="11">
    <source>
        <dbReference type="EMBL" id="KAJ8735713.1"/>
    </source>
</evidence>
<comment type="pathway">
    <text evidence="2">Amino-acid biosynthesis; L-cysteine biosynthesis; L-cysteine from L-homocysteine and L-serine: step 2/2.</text>
</comment>
<dbReference type="CDD" id="cd00614">
    <property type="entry name" value="CGS_like"/>
    <property type="match status" value="1"/>
</dbReference>
<dbReference type="InterPro" id="IPR000683">
    <property type="entry name" value="Gfo/Idh/MocA-like_OxRdtase_N"/>
</dbReference>
<dbReference type="SUPFAM" id="SSF51735">
    <property type="entry name" value="NAD(P)-binding Rossmann-fold domains"/>
    <property type="match status" value="1"/>
</dbReference>
<evidence type="ECO:0000256" key="6">
    <source>
        <dbReference type="ARBA" id="ARBA00022898"/>
    </source>
</evidence>
<dbReference type="InterPro" id="IPR015424">
    <property type="entry name" value="PyrdxlP-dep_Trfase"/>
</dbReference>
<dbReference type="GO" id="GO:0019343">
    <property type="term" value="P:cysteine biosynthetic process via cystathionine"/>
    <property type="evidence" value="ECO:0007669"/>
    <property type="project" value="TreeGrafter"/>
</dbReference>
<sequence length="745" mass="82152">MRQLKFGIKMADQGFLEQQPGFATIAIHAGQEPEKWNSAAVVPPITLSTTFKQPAPAEHTGFEYGRSGNPTRNTLEECLAALEGGKHGFAFASGLGAMTTVTALLSKGDHIVAIDDLYGGSNRLLRQVVARMGIDITFTDLTVSGNLENALQDNTKMLWLETPTNPNLKVIDIAEAAKVAKNRSKDIIIVVDNTFLTCYLQKPLNFGADIVLYSLTKYMNGHSDVLMGSAVVNDQAIATKLRFLQNAMGIVPSPFDCYLVNRSLKTLALRMERHKESALTIAKWLEKHPKVTEVMHPGLPSHKQHEIAKKQMTGHSGVFSFKHSGDLKESKKFLSSLKVFTLAESLGGYESLAELPSLMTHASVPDKQREELGITDSLIRLSVGLEDVEDLIEDLDLALEKTAENIFKMTLRWGIVTAGKICNDFVNAFNSFPEKGDQLIVAIAARNKDRAAEFAKIHNIAKVFDNYEALAKSTDIDVAYIGALNPDHYGLAKLFLENGKHVLCEKPFCLNMKQTQSLINLSQKKKLFIMEAVWTRFSPAYIYLEREIAAGNLGEIRFIEANFGISCDSDRALKKEYGGSAVLDVGIYLLQLSQYVFKEEPKKVTAVGNLNDSGVDDTETIILEYGGGKRAVLNTQLGLTLLNRATIYGTKGRITLEDPFHFPDKVTAVDGTLKTFPLHATSLPYNFGNSAGLAYQAVEVARCIRAGLIESPRMSHRESLVLAKLMDTVRSQLGVHYDVDDQEFP</sequence>
<dbReference type="SUPFAM" id="SSF55347">
    <property type="entry name" value="Glyceraldehyde-3-phosphate dehydrogenase-like, C-terminal domain"/>
    <property type="match status" value="1"/>
</dbReference>
<comment type="similarity">
    <text evidence="4">Belongs to the Gfo/Idh/MocA family.</text>
</comment>
<dbReference type="GO" id="GO:0005737">
    <property type="term" value="C:cytoplasm"/>
    <property type="evidence" value="ECO:0007669"/>
    <property type="project" value="TreeGrafter"/>
</dbReference>
<protein>
    <recommendedName>
        <fullName evidence="5">cystathionine gamma-lyase</fullName>
        <ecNumber evidence="5">4.4.1.1</ecNumber>
    </recommendedName>
    <alternativeName>
        <fullName evidence="8">Gamma-cystathionase</fullName>
    </alternativeName>
</protein>
<name>A0AAD7Z1P2_MYTSE</name>
<dbReference type="InterPro" id="IPR015421">
    <property type="entry name" value="PyrdxlP-dep_Trfase_major"/>
</dbReference>
<evidence type="ECO:0000313" key="12">
    <source>
        <dbReference type="Proteomes" id="UP001231518"/>
    </source>
</evidence>
<reference evidence="11" key="1">
    <citation type="submission" date="2023-03" db="EMBL/GenBank/DDBJ databases">
        <title>Chromosome-level genomes of two armyworms, Mythimna separata and Mythimna loreyi, provide insights into the biosynthesis and reception of sex pheromones.</title>
        <authorList>
            <person name="Zhao H."/>
        </authorList>
    </citation>
    <scope>NUCLEOTIDE SEQUENCE</scope>
    <source>
        <strain evidence="11">BeijingLab</strain>
        <tissue evidence="11">Pupa</tissue>
    </source>
</reference>
<dbReference type="FunFam" id="3.40.640.10:FF:000009">
    <property type="entry name" value="Cystathionine gamma-synthase homolog"/>
    <property type="match status" value="1"/>
</dbReference>
<feature type="domain" description="GFO/IDH/MocA-like oxidoreductase" evidence="10">
    <location>
        <begin position="544"/>
        <end position="654"/>
    </location>
</feature>
<keyword evidence="7" id="KW-0028">Amino-acid biosynthesis</keyword>
<keyword evidence="6" id="KW-0663">Pyridoxal phosphate</keyword>
<dbReference type="SUPFAM" id="SSF53383">
    <property type="entry name" value="PLP-dependent transferases"/>
    <property type="match status" value="1"/>
</dbReference>
<comment type="similarity">
    <text evidence="3">Belongs to the trans-sulfuration enzymes family.</text>
</comment>
<dbReference type="EMBL" id="JARGEI010000002">
    <property type="protein sequence ID" value="KAJ8735713.1"/>
    <property type="molecule type" value="Genomic_DNA"/>
</dbReference>
<dbReference type="PROSITE" id="PS00868">
    <property type="entry name" value="CYS_MET_METAB_PP"/>
    <property type="match status" value="1"/>
</dbReference>
<proteinExistence type="inferred from homology"/>
<comment type="caution">
    <text evidence="11">The sequence shown here is derived from an EMBL/GenBank/DDBJ whole genome shotgun (WGS) entry which is preliminary data.</text>
</comment>
<dbReference type="Pfam" id="PF22725">
    <property type="entry name" value="GFO_IDH_MocA_C3"/>
    <property type="match status" value="1"/>
</dbReference>
<evidence type="ECO:0000256" key="1">
    <source>
        <dbReference type="ARBA" id="ARBA00001933"/>
    </source>
</evidence>
<organism evidence="11 12">
    <name type="scientific">Mythimna separata</name>
    <name type="common">Oriental armyworm</name>
    <name type="synonym">Pseudaletia separata</name>
    <dbReference type="NCBI Taxonomy" id="271217"/>
    <lineage>
        <taxon>Eukaryota</taxon>
        <taxon>Metazoa</taxon>
        <taxon>Ecdysozoa</taxon>
        <taxon>Arthropoda</taxon>
        <taxon>Hexapoda</taxon>
        <taxon>Insecta</taxon>
        <taxon>Pterygota</taxon>
        <taxon>Neoptera</taxon>
        <taxon>Endopterygota</taxon>
        <taxon>Lepidoptera</taxon>
        <taxon>Glossata</taxon>
        <taxon>Ditrysia</taxon>
        <taxon>Noctuoidea</taxon>
        <taxon>Noctuidae</taxon>
        <taxon>Noctuinae</taxon>
        <taxon>Hadenini</taxon>
        <taxon>Mythimna</taxon>
    </lineage>
</organism>
<dbReference type="FunFam" id="3.90.1150.10:FF:000008">
    <property type="entry name" value="Cystathionine gamma-synthase"/>
    <property type="match status" value="1"/>
</dbReference>
<dbReference type="PANTHER" id="PTHR11808:SF15">
    <property type="entry name" value="CYSTATHIONINE GAMMA-LYASE"/>
    <property type="match status" value="1"/>
</dbReference>
<dbReference type="GO" id="GO:0019346">
    <property type="term" value="P:transsulfuration"/>
    <property type="evidence" value="ECO:0007669"/>
    <property type="project" value="InterPro"/>
</dbReference>
<dbReference type="PANTHER" id="PTHR11808">
    <property type="entry name" value="TRANS-SULFURATION ENZYME FAMILY MEMBER"/>
    <property type="match status" value="1"/>
</dbReference>
<dbReference type="Pfam" id="PF01408">
    <property type="entry name" value="GFO_IDH_MocA"/>
    <property type="match status" value="1"/>
</dbReference>
<evidence type="ECO:0000256" key="5">
    <source>
        <dbReference type="ARBA" id="ARBA00012085"/>
    </source>
</evidence>
<dbReference type="Gene3D" id="3.30.360.10">
    <property type="entry name" value="Dihydrodipicolinate Reductase, domain 2"/>
    <property type="match status" value="1"/>
</dbReference>
<dbReference type="AlphaFoldDB" id="A0AAD7Z1P2"/>
<keyword evidence="12" id="KW-1185">Reference proteome</keyword>
<dbReference type="InterPro" id="IPR036291">
    <property type="entry name" value="NAD(P)-bd_dom_sf"/>
</dbReference>
<dbReference type="InterPro" id="IPR054542">
    <property type="entry name" value="Cys_met_metab_PP"/>
</dbReference>
<evidence type="ECO:0000256" key="8">
    <source>
        <dbReference type="ARBA" id="ARBA00029853"/>
    </source>
</evidence>
<dbReference type="EC" id="4.4.1.1" evidence="5"/>
<evidence type="ECO:0000259" key="10">
    <source>
        <dbReference type="Pfam" id="PF22725"/>
    </source>
</evidence>
<dbReference type="Gene3D" id="3.40.640.10">
    <property type="entry name" value="Type I PLP-dependent aspartate aminotransferase-like (Major domain)"/>
    <property type="match status" value="1"/>
</dbReference>
<dbReference type="Pfam" id="PF01053">
    <property type="entry name" value="Cys_Met_Meta_PP"/>
    <property type="match status" value="1"/>
</dbReference>
<dbReference type="GO" id="GO:0030170">
    <property type="term" value="F:pyridoxal phosphate binding"/>
    <property type="evidence" value="ECO:0007669"/>
    <property type="project" value="InterPro"/>
</dbReference>
<comment type="cofactor">
    <cofactor evidence="1">
        <name>pyridoxal 5'-phosphate</name>
        <dbReference type="ChEBI" id="CHEBI:597326"/>
    </cofactor>
</comment>
<dbReference type="InterPro" id="IPR000277">
    <property type="entry name" value="Cys/Met-Metab_PyrdxlP-dep_enz"/>
</dbReference>
<dbReference type="Gene3D" id="3.40.50.720">
    <property type="entry name" value="NAD(P)-binding Rossmann-like Domain"/>
    <property type="match status" value="1"/>
</dbReference>
<dbReference type="Gene3D" id="3.90.1150.10">
    <property type="entry name" value="Aspartate Aminotransferase, domain 1"/>
    <property type="match status" value="1"/>
</dbReference>
<keyword evidence="7" id="KW-0198">Cysteine biosynthesis</keyword>
<dbReference type="GO" id="GO:0000166">
    <property type="term" value="F:nucleotide binding"/>
    <property type="evidence" value="ECO:0007669"/>
    <property type="project" value="InterPro"/>
</dbReference>
<feature type="domain" description="Gfo/Idh/MocA-like oxidoreductase N-terminal" evidence="9">
    <location>
        <begin position="411"/>
        <end position="530"/>
    </location>
</feature>
<dbReference type="InterPro" id="IPR015422">
    <property type="entry name" value="PyrdxlP-dep_Trfase_small"/>
</dbReference>
<accession>A0AAD7Z1P2</accession>
<dbReference type="InterPro" id="IPR055170">
    <property type="entry name" value="GFO_IDH_MocA-like_dom"/>
</dbReference>
<dbReference type="Proteomes" id="UP001231518">
    <property type="component" value="Chromosome 2"/>
</dbReference>
<evidence type="ECO:0000256" key="4">
    <source>
        <dbReference type="ARBA" id="ARBA00010928"/>
    </source>
</evidence>
<evidence type="ECO:0000256" key="7">
    <source>
        <dbReference type="ARBA" id="ARBA00023192"/>
    </source>
</evidence>
<evidence type="ECO:0000259" key="9">
    <source>
        <dbReference type="Pfam" id="PF01408"/>
    </source>
</evidence>
<evidence type="ECO:0000256" key="3">
    <source>
        <dbReference type="ARBA" id="ARBA00009077"/>
    </source>
</evidence>